<keyword evidence="2" id="KW-0285">Flavoprotein</keyword>
<protein>
    <submittedName>
        <fullName evidence="5">Flavin reductase family protein</fullName>
    </submittedName>
</protein>
<evidence type="ECO:0000259" key="4">
    <source>
        <dbReference type="SMART" id="SM00903"/>
    </source>
</evidence>
<evidence type="ECO:0000256" key="1">
    <source>
        <dbReference type="ARBA" id="ARBA00001917"/>
    </source>
</evidence>
<dbReference type="SUPFAM" id="SSF50475">
    <property type="entry name" value="FMN-binding split barrel"/>
    <property type="match status" value="1"/>
</dbReference>
<dbReference type="InterPro" id="IPR002563">
    <property type="entry name" value="Flavin_Rdtase-like_dom"/>
</dbReference>
<comment type="similarity">
    <text evidence="3">Belongs to the flavoredoxin family.</text>
</comment>
<feature type="domain" description="Flavin reductase like" evidence="4">
    <location>
        <begin position="9"/>
        <end position="172"/>
    </location>
</feature>
<dbReference type="SMART" id="SM00903">
    <property type="entry name" value="Flavin_Reduct"/>
    <property type="match status" value="1"/>
</dbReference>
<dbReference type="EMBL" id="JAMCCK010000002">
    <property type="protein sequence ID" value="MCL3992114.1"/>
    <property type="molecule type" value="Genomic_DNA"/>
</dbReference>
<proteinExistence type="inferred from homology"/>
<dbReference type="Pfam" id="PF01613">
    <property type="entry name" value="Flavin_Reduct"/>
    <property type="match status" value="1"/>
</dbReference>
<dbReference type="Gene3D" id="2.30.110.10">
    <property type="entry name" value="Electron Transport, Fmn-binding Protein, Chain A"/>
    <property type="match status" value="1"/>
</dbReference>
<dbReference type="InterPro" id="IPR012349">
    <property type="entry name" value="Split_barrel_FMN-bd"/>
</dbReference>
<sequence length="207" mass="22902">MHVTVDPRVLYFGTPVVLLSTCDEDGSVNLAPMSSAWWVDQSCMLGLDETSQTTRNLIRTRECVLNLASPELAHAVDRLALLTGSRVVPGHKLRKGYRYERDKFEAAGLTEMASEKVRPPRVAQCPVHLEAVVDRVHPFGEEGSGLVAVEARVVRVHVEESLLVPGSRRHIDADRWDPLIMKFCGFYGNSHNVHPSRLATAWGIPGA</sequence>
<dbReference type="PANTHER" id="PTHR43567">
    <property type="entry name" value="FLAVOREDOXIN-RELATED-RELATED"/>
    <property type="match status" value="1"/>
</dbReference>
<dbReference type="RefSeq" id="WP_249456701.1">
    <property type="nucleotide sequence ID" value="NZ_JAMCCK010000002.1"/>
</dbReference>
<evidence type="ECO:0000313" key="6">
    <source>
        <dbReference type="Proteomes" id="UP001202052"/>
    </source>
</evidence>
<accession>A0ABT0NKX6</accession>
<reference evidence="5 6" key="1">
    <citation type="submission" date="2022-05" db="EMBL/GenBank/DDBJ databases">
        <title>Genome Resource of Streptomyces lavenduligriseus GA1-1, a Strain with Broad-Spectrum Antifungal Activity against Phytopathogenic Fungi.</title>
        <authorList>
            <person name="Qi D."/>
        </authorList>
    </citation>
    <scope>NUCLEOTIDE SEQUENCE [LARGE SCALE GENOMIC DNA]</scope>
    <source>
        <strain evidence="5 6">GA1-1</strain>
    </source>
</reference>
<evidence type="ECO:0000313" key="5">
    <source>
        <dbReference type="EMBL" id="MCL3992114.1"/>
    </source>
</evidence>
<organism evidence="5 6">
    <name type="scientific">Streptomyces lavenduligriseus</name>
    <dbReference type="NCBI Taxonomy" id="67315"/>
    <lineage>
        <taxon>Bacteria</taxon>
        <taxon>Bacillati</taxon>
        <taxon>Actinomycetota</taxon>
        <taxon>Actinomycetes</taxon>
        <taxon>Kitasatosporales</taxon>
        <taxon>Streptomycetaceae</taxon>
        <taxon>Streptomyces</taxon>
    </lineage>
</organism>
<gene>
    <name evidence="5" type="ORF">M4438_00945</name>
</gene>
<evidence type="ECO:0000256" key="2">
    <source>
        <dbReference type="ARBA" id="ARBA00022630"/>
    </source>
</evidence>
<keyword evidence="6" id="KW-1185">Reference proteome</keyword>
<dbReference type="PANTHER" id="PTHR43567:SF1">
    <property type="entry name" value="FLAVOREDOXIN"/>
    <property type="match status" value="1"/>
</dbReference>
<name>A0ABT0NKX6_9ACTN</name>
<dbReference type="Proteomes" id="UP001202052">
    <property type="component" value="Unassembled WGS sequence"/>
</dbReference>
<dbReference type="InterPro" id="IPR052174">
    <property type="entry name" value="Flavoredoxin"/>
</dbReference>
<comment type="caution">
    <text evidence="5">The sequence shown here is derived from an EMBL/GenBank/DDBJ whole genome shotgun (WGS) entry which is preliminary data.</text>
</comment>
<comment type="cofactor">
    <cofactor evidence="1">
        <name>FMN</name>
        <dbReference type="ChEBI" id="CHEBI:58210"/>
    </cofactor>
</comment>
<evidence type="ECO:0000256" key="3">
    <source>
        <dbReference type="ARBA" id="ARBA00038054"/>
    </source>
</evidence>